<accession>A0A2C5Y0B7</accession>
<evidence type="ECO:0000313" key="2">
    <source>
        <dbReference type="Proteomes" id="UP000224854"/>
    </source>
</evidence>
<name>A0A2C5Y0B7_9HYPO</name>
<protein>
    <submittedName>
        <fullName evidence="1">Uncharacterized protein</fullName>
    </submittedName>
</protein>
<evidence type="ECO:0000313" key="1">
    <source>
        <dbReference type="EMBL" id="PHH60662.1"/>
    </source>
</evidence>
<proteinExistence type="predicted"/>
<dbReference type="Proteomes" id="UP000224854">
    <property type="component" value="Unassembled WGS sequence"/>
</dbReference>
<reference evidence="1 2" key="1">
    <citation type="submission" date="2017-06" db="EMBL/GenBank/DDBJ databases">
        <title>Ant-infecting Ophiocordyceps genomes reveal a high diversity of potential behavioral manipulation genes and a possible major role for enterotoxins.</title>
        <authorList>
            <person name="De Bekker C."/>
            <person name="Evans H.C."/>
            <person name="Brachmann A."/>
            <person name="Hughes D.P."/>
        </authorList>
    </citation>
    <scope>NUCLEOTIDE SEQUENCE [LARGE SCALE GENOMIC DNA]</scope>
    <source>
        <strain evidence="1 2">1348a</strain>
    </source>
</reference>
<dbReference type="EMBL" id="NJEU01001789">
    <property type="protein sequence ID" value="PHH60662.1"/>
    <property type="molecule type" value="Genomic_DNA"/>
</dbReference>
<dbReference type="OrthoDB" id="10321363at2759"/>
<sequence>MDHDLRLPRDTRLIVATAEFLTHDLKRMLAPYQANLAYRGEIGRRLAYYRIHESLGVLGSGVQEAISRLKTELLIGEPTAPPRRQWTALAGPYLALDGLWHQFPLLRGWTGTDRMRMEAAARAVKWMEMRTGHRFMRDYLLSVRIEE</sequence>
<gene>
    <name evidence="1" type="ORF">CDD82_2247</name>
</gene>
<dbReference type="AlphaFoldDB" id="A0A2C5Y0B7"/>
<organism evidence="1 2">
    <name type="scientific">Ophiocordyceps australis</name>
    <dbReference type="NCBI Taxonomy" id="1399860"/>
    <lineage>
        <taxon>Eukaryota</taxon>
        <taxon>Fungi</taxon>
        <taxon>Dikarya</taxon>
        <taxon>Ascomycota</taxon>
        <taxon>Pezizomycotina</taxon>
        <taxon>Sordariomycetes</taxon>
        <taxon>Hypocreomycetidae</taxon>
        <taxon>Hypocreales</taxon>
        <taxon>Ophiocordycipitaceae</taxon>
        <taxon>Ophiocordyceps</taxon>
    </lineage>
</organism>
<keyword evidence="2" id="KW-1185">Reference proteome</keyword>
<comment type="caution">
    <text evidence="1">The sequence shown here is derived from an EMBL/GenBank/DDBJ whole genome shotgun (WGS) entry which is preliminary data.</text>
</comment>